<evidence type="ECO:0000256" key="1">
    <source>
        <dbReference type="SAM" id="Coils"/>
    </source>
</evidence>
<feature type="coiled-coil region" evidence="1">
    <location>
        <begin position="25"/>
        <end position="66"/>
    </location>
</feature>
<sequence>MEIVLLIIGIIIGTVVGYLAADRKSAALRAEISGTKKEIELLKLQKEEAEALHKRMNTEFENLSNRIFQSKAEDFTRLNTEHLGNLLRPLGDNLK</sequence>
<keyword evidence="1" id="KW-0175">Coiled coil</keyword>
<keyword evidence="2" id="KW-0472">Membrane</keyword>
<evidence type="ECO:0000256" key="2">
    <source>
        <dbReference type="SAM" id="Phobius"/>
    </source>
</evidence>
<comment type="caution">
    <text evidence="3">The sequence shown here is derived from an EMBL/GenBank/DDBJ whole genome shotgun (WGS) entry which is preliminary data.</text>
</comment>
<evidence type="ECO:0000313" key="4">
    <source>
        <dbReference type="Proteomes" id="UP000487221"/>
    </source>
</evidence>
<dbReference type="Proteomes" id="UP000487221">
    <property type="component" value="Unassembled WGS sequence"/>
</dbReference>
<evidence type="ECO:0000313" key="3">
    <source>
        <dbReference type="EMBL" id="KAB4179822.1"/>
    </source>
</evidence>
<keyword evidence="2" id="KW-0812">Transmembrane</keyword>
<dbReference type="EMBL" id="WCTY01000057">
    <property type="protein sequence ID" value="KAB4179822.1"/>
    <property type="molecule type" value="Genomic_DNA"/>
</dbReference>
<accession>A0A7J5GQU5</accession>
<feature type="non-terminal residue" evidence="3">
    <location>
        <position position="95"/>
    </location>
</feature>
<organism evidence="3 4">
    <name type="scientific">Bacteroides uniformis</name>
    <dbReference type="NCBI Taxonomy" id="820"/>
    <lineage>
        <taxon>Bacteria</taxon>
        <taxon>Pseudomonadati</taxon>
        <taxon>Bacteroidota</taxon>
        <taxon>Bacteroidia</taxon>
        <taxon>Bacteroidales</taxon>
        <taxon>Bacteroidaceae</taxon>
        <taxon>Bacteroides</taxon>
    </lineage>
</organism>
<dbReference type="AlphaFoldDB" id="A0A7J5GQU5"/>
<proteinExistence type="predicted"/>
<name>A0A7J5GQU5_BACUN</name>
<feature type="transmembrane region" description="Helical" evidence="2">
    <location>
        <begin position="6"/>
        <end position="21"/>
    </location>
</feature>
<gene>
    <name evidence="3" type="ORF">GAQ44_22275</name>
</gene>
<protein>
    <submittedName>
        <fullName evidence="3">DNA recombination protein RmuC</fullName>
    </submittedName>
</protein>
<reference evidence="3 4" key="1">
    <citation type="journal article" date="2019" name="Nat. Med.">
        <title>A library of human gut bacterial isolates paired with longitudinal multiomics data enables mechanistic microbiome research.</title>
        <authorList>
            <person name="Poyet M."/>
            <person name="Groussin M."/>
            <person name="Gibbons S.M."/>
            <person name="Avila-Pacheco J."/>
            <person name="Jiang X."/>
            <person name="Kearney S.M."/>
            <person name="Perrotta A.R."/>
            <person name="Berdy B."/>
            <person name="Zhao S."/>
            <person name="Lieberman T.D."/>
            <person name="Swanson P.K."/>
            <person name="Smith M."/>
            <person name="Roesemann S."/>
            <person name="Alexander J.E."/>
            <person name="Rich S.A."/>
            <person name="Livny J."/>
            <person name="Vlamakis H."/>
            <person name="Clish C."/>
            <person name="Bullock K."/>
            <person name="Deik A."/>
            <person name="Scott J."/>
            <person name="Pierce K.A."/>
            <person name="Xavier R.J."/>
            <person name="Alm E.J."/>
        </authorList>
    </citation>
    <scope>NUCLEOTIDE SEQUENCE [LARGE SCALE GENOMIC DNA]</scope>
    <source>
        <strain evidence="3 4">BIOML-A19</strain>
    </source>
</reference>
<keyword evidence="2" id="KW-1133">Transmembrane helix</keyword>